<organism evidence="2 3">
    <name type="scientific">Mesonia mobilis</name>
    <dbReference type="NCBI Taxonomy" id="369791"/>
    <lineage>
        <taxon>Bacteria</taxon>
        <taxon>Pseudomonadati</taxon>
        <taxon>Bacteroidota</taxon>
        <taxon>Flavobacteriia</taxon>
        <taxon>Flavobacteriales</taxon>
        <taxon>Flavobacteriaceae</taxon>
        <taxon>Mesonia</taxon>
    </lineage>
</organism>
<dbReference type="CDD" id="cd02966">
    <property type="entry name" value="TlpA_like_family"/>
    <property type="match status" value="1"/>
</dbReference>
<dbReference type="InterPro" id="IPR013766">
    <property type="entry name" value="Thioredoxin_domain"/>
</dbReference>
<gene>
    <name evidence="2" type="ORF">GCM10008088_12700</name>
</gene>
<dbReference type="InterPro" id="IPR036249">
    <property type="entry name" value="Thioredoxin-like_sf"/>
</dbReference>
<dbReference type="SUPFAM" id="SSF52833">
    <property type="entry name" value="Thioredoxin-like"/>
    <property type="match status" value="1"/>
</dbReference>
<protein>
    <recommendedName>
        <fullName evidence="1">Thioredoxin domain-containing protein</fullName>
    </recommendedName>
</protein>
<dbReference type="PANTHER" id="PTHR42852">
    <property type="entry name" value="THIOL:DISULFIDE INTERCHANGE PROTEIN DSBE"/>
    <property type="match status" value="1"/>
</dbReference>
<dbReference type="RefSeq" id="WP_027884162.1">
    <property type="nucleotide sequence ID" value="NZ_BMWY01000003.1"/>
</dbReference>
<evidence type="ECO:0000259" key="1">
    <source>
        <dbReference type="PROSITE" id="PS51352"/>
    </source>
</evidence>
<evidence type="ECO:0000313" key="3">
    <source>
        <dbReference type="Proteomes" id="UP000615593"/>
    </source>
</evidence>
<name>A0ABQ3BNE1_9FLAO</name>
<reference evidence="3" key="1">
    <citation type="journal article" date="2019" name="Int. J. Syst. Evol. Microbiol.">
        <title>The Global Catalogue of Microorganisms (GCM) 10K type strain sequencing project: providing services to taxonomists for standard genome sequencing and annotation.</title>
        <authorList>
            <consortium name="The Broad Institute Genomics Platform"/>
            <consortium name="The Broad Institute Genome Sequencing Center for Infectious Disease"/>
            <person name="Wu L."/>
            <person name="Ma J."/>
        </authorList>
    </citation>
    <scope>NUCLEOTIDE SEQUENCE [LARGE SCALE GENOMIC DNA]</scope>
    <source>
        <strain evidence="3">KCTC 12708</strain>
    </source>
</reference>
<evidence type="ECO:0000313" key="2">
    <source>
        <dbReference type="EMBL" id="GGZ52552.1"/>
    </source>
</evidence>
<dbReference type="Pfam" id="PF08534">
    <property type="entry name" value="Redoxin"/>
    <property type="match status" value="1"/>
</dbReference>
<feature type="domain" description="Thioredoxin" evidence="1">
    <location>
        <begin position="34"/>
        <end position="185"/>
    </location>
</feature>
<sequence length="186" mass="21985">MKFVRKHWSNILIILVIILLTIPQTRTEIQIFVNRLLASTPAKIEENNQKELTSYYWPLEDPYGRRKNLESSKNKVIFMNYWATWCPPCIAEMPDLERLYQKYQDQVDFYFVTNDDPEKVRSFMKKYEYTFPVYFSTGKKPENLSSNSLPTTYVIAKNGKIVFDKTGTANWNSDRFTSVLDHLIAE</sequence>
<comment type="caution">
    <text evidence="2">The sequence shown here is derived from an EMBL/GenBank/DDBJ whole genome shotgun (WGS) entry which is preliminary data.</text>
</comment>
<dbReference type="InterPro" id="IPR050553">
    <property type="entry name" value="Thioredoxin_ResA/DsbE_sf"/>
</dbReference>
<dbReference type="Gene3D" id="3.40.30.10">
    <property type="entry name" value="Glutaredoxin"/>
    <property type="match status" value="1"/>
</dbReference>
<dbReference type="PROSITE" id="PS51352">
    <property type="entry name" value="THIOREDOXIN_2"/>
    <property type="match status" value="1"/>
</dbReference>
<dbReference type="Proteomes" id="UP000615593">
    <property type="component" value="Unassembled WGS sequence"/>
</dbReference>
<dbReference type="GeneID" id="94368937"/>
<keyword evidence="3" id="KW-1185">Reference proteome</keyword>
<dbReference type="InterPro" id="IPR013740">
    <property type="entry name" value="Redoxin"/>
</dbReference>
<accession>A0ABQ3BNE1</accession>
<dbReference type="PANTHER" id="PTHR42852:SF13">
    <property type="entry name" value="PROTEIN DIPZ"/>
    <property type="match status" value="1"/>
</dbReference>
<dbReference type="EMBL" id="BMWY01000003">
    <property type="protein sequence ID" value="GGZ52552.1"/>
    <property type="molecule type" value="Genomic_DNA"/>
</dbReference>
<proteinExistence type="predicted"/>